<dbReference type="GO" id="GO:0140359">
    <property type="term" value="F:ABC-type transporter activity"/>
    <property type="evidence" value="ECO:0007669"/>
    <property type="project" value="InterPro"/>
</dbReference>
<dbReference type="KEGG" id="xcr:J163_02492"/>
<protein>
    <submittedName>
        <fullName evidence="11">Transporter</fullName>
    </submittedName>
</protein>
<reference evidence="11 12" key="1">
    <citation type="submission" date="2014-09" db="EMBL/GenBank/DDBJ databases">
        <authorList>
            <person name="Regsiter A."/>
        </authorList>
    </citation>
    <scope>NUCLEOTIDE SEQUENCE [LARGE SCALE GENOMIC DNA]</scope>
</reference>
<dbReference type="GO" id="GO:0005524">
    <property type="term" value="F:ATP binding"/>
    <property type="evidence" value="ECO:0007669"/>
    <property type="project" value="UniProtKB-KW"/>
</dbReference>
<dbReference type="KEGG" id="xcm:J164_02494"/>
<dbReference type="InterPro" id="IPR011527">
    <property type="entry name" value="ABC1_TM_dom"/>
</dbReference>
<feature type="compositionally biased region" description="Polar residues" evidence="7">
    <location>
        <begin position="44"/>
        <end position="58"/>
    </location>
</feature>
<dbReference type="KEGG" id="xcn:J169_02505"/>
<organism evidence="11 12">
    <name type="scientific">Xanthomonas citri pv. citri</name>
    <dbReference type="NCBI Taxonomy" id="611301"/>
    <lineage>
        <taxon>Bacteria</taxon>
        <taxon>Pseudomonadati</taxon>
        <taxon>Pseudomonadota</taxon>
        <taxon>Gammaproteobacteria</taxon>
        <taxon>Lysobacterales</taxon>
        <taxon>Lysobacteraceae</taxon>
        <taxon>Xanthomonas</taxon>
    </lineage>
</organism>
<dbReference type="InterPro" id="IPR003593">
    <property type="entry name" value="AAA+_ATPase"/>
</dbReference>
<evidence type="ECO:0000256" key="1">
    <source>
        <dbReference type="ARBA" id="ARBA00004651"/>
    </source>
</evidence>
<dbReference type="GO" id="GO:0034040">
    <property type="term" value="F:ATPase-coupled lipid transmembrane transporter activity"/>
    <property type="evidence" value="ECO:0007669"/>
    <property type="project" value="TreeGrafter"/>
</dbReference>
<dbReference type="SUPFAM" id="SSF52540">
    <property type="entry name" value="P-loop containing nucleoside triphosphate hydrolases"/>
    <property type="match status" value="1"/>
</dbReference>
<dbReference type="PROSITE" id="PS00211">
    <property type="entry name" value="ABC_TRANSPORTER_1"/>
    <property type="match status" value="1"/>
</dbReference>
<evidence type="ECO:0000313" key="12">
    <source>
        <dbReference type="Proteomes" id="UP000052230"/>
    </source>
</evidence>
<dbReference type="InterPro" id="IPR027417">
    <property type="entry name" value="P-loop_NTPase"/>
</dbReference>
<dbReference type="Pfam" id="PF00664">
    <property type="entry name" value="ABC_membrane"/>
    <property type="match status" value="1"/>
</dbReference>
<evidence type="ECO:0000256" key="3">
    <source>
        <dbReference type="ARBA" id="ARBA00022741"/>
    </source>
</evidence>
<dbReference type="EMBL" id="CCXZ01000139">
    <property type="protein sequence ID" value="CEG16710.1"/>
    <property type="molecule type" value="Genomic_DNA"/>
</dbReference>
<dbReference type="InterPro" id="IPR039421">
    <property type="entry name" value="Type_1_exporter"/>
</dbReference>
<evidence type="ECO:0000313" key="11">
    <source>
        <dbReference type="EMBL" id="CEG16710.1"/>
    </source>
</evidence>
<evidence type="ECO:0000256" key="8">
    <source>
        <dbReference type="SAM" id="Phobius"/>
    </source>
</evidence>
<dbReference type="KEGG" id="xcw:J162_02497"/>
<feature type="domain" description="ABC transporter" evidence="9">
    <location>
        <begin position="411"/>
        <end position="617"/>
    </location>
</feature>
<dbReference type="PANTHER" id="PTHR24221:SF261">
    <property type="entry name" value="GLUTATHIONE_L-CYSTEINE TRANSPORT SYSTEM ATP-BINDING_PERMEASE PROTEIN CYDD"/>
    <property type="match status" value="1"/>
</dbReference>
<dbReference type="Pfam" id="PF00005">
    <property type="entry name" value="ABC_tran"/>
    <property type="match status" value="1"/>
</dbReference>
<feature type="region of interest" description="Disordered" evidence="7">
    <location>
        <begin position="37"/>
        <end position="65"/>
    </location>
</feature>
<dbReference type="Gene3D" id="3.40.50.300">
    <property type="entry name" value="P-loop containing nucleotide triphosphate hydrolases"/>
    <property type="match status" value="1"/>
</dbReference>
<dbReference type="PROSITE" id="PS50929">
    <property type="entry name" value="ABC_TM1F"/>
    <property type="match status" value="1"/>
</dbReference>
<feature type="transmembrane region" description="Helical" evidence="8">
    <location>
        <begin position="122"/>
        <end position="140"/>
    </location>
</feature>
<dbReference type="KEGG" id="xcu:J159_02496"/>
<comment type="caution">
    <text evidence="11">The sequence shown here is derived from an EMBL/GenBank/DDBJ whole genome shotgun (WGS) entry which is preliminary data.</text>
</comment>
<keyword evidence="6 8" id="KW-0472">Membrane</keyword>
<dbReference type="SUPFAM" id="SSF90123">
    <property type="entry name" value="ABC transporter transmembrane region"/>
    <property type="match status" value="1"/>
</dbReference>
<dbReference type="InterPro" id="IPR014216">
    <property type="entry name" value="ABC_transptr_CydD"/>
</dbReference>
<evidence type="ECO:0000259" key="9">
    <source>
        <dbReference type="PROSITE" id="PS50893"/>
    </source>
</evidence>
<evidence type="ECO:0000256" key="7">
    <source>
        <dbReference type="SAM" id="MobiDB-lite"/>
    </source>
</evidence>
<dbReference type="Proteomes" id="UP000052230">
    <property type="component" value="Unassembled WGS sequence"/>
</dbReference>
<dbReference type="SMART" id="SM00382">
    <property type="entry name" value="AAA"/>
    <property type="match status" value="1"/>
</dbReference>
<keyword evidence="2 8" id="KW-0812">Transmembrane</keyword>
<evidence type="ECO:0000256" key="4">
    <source>
        <dbReference type="ARBA" id="ARBA00022840"/>
    </source>
</evidence>
<dbReference type="InterPro" id="IPR003439">
    <property type="entry name" value="ABC_transporter-like_ATP-bd"/>
</dbReference>
<feature type="transmembrane region" description="Helical" evidence="8">
    <location>
        <begin position="83"/>
        <end position="110"/>
    </location>
</feature>
<comment type="subcellular location">
    <subcellularLocation>
        <location evidence="1">Cell membrane</location>
        <topology evidence="1">Multi-pass membrane protein</topology>
    </subcellularLocation>
</comment>
<keyword evidence="5 8" id="KW-1133">Transmembrane helix</keyword>
<proteinExistence type="predicted"/>
<keyword evidence="3" id="KW-0547">Nucleotide-binding</keyword>
<sequence length="618" mass="65588">MWRSSAAIAPAALIQINAALDRCVTLSIPRPGGGDLQSRAMRSLQKSDVSQPSVQASETPARRRQRGHWLDALAASATRARRLAGVAVALSGVLLLVQSAAIAWLVQAVLVQHLALAQLRNVGAGLLLALIGRALLNAWAQSLTGEAADVAKRELRARIARRLVQHGPLWLRRQRSGELGELSLAHTDALEGYFVGYQLARIEMLLVPPLILIAVFPVDWVVGLVLLLTAPLIPFFMMLVGWGAEAAGREQLGELARMGGHFADRLKGLGLLRVYGRGQAELQGIAAAAEGVRERSLKVLRIAFLSSTVLEFFASVSVAIVALYFGLSYLGMLHLHGMPSLGAGMFCLLLAPEFFAPLRRLAAHYHDRANALAAVAEAERLLQGFQPPAVADTGAPPARALEPAHAHAPLLQARGLALRPAGAPQVVVKEFALTLEPGQRVAVIGASGSGKSTLLEGLAGWLAPEAGSVAVHPGARIGYATQRPYLFHGSIADNLRLADPQANDARLHAVAEAAQVLRFAAHLPAGLDTVIGERGLGLSGGEARRVALARLLLREPDVLLLDEPTAFLDPDTEAELLRTLGIFARGRAVVLATHSAAVMRWADTVIDLRGATVTLEAP</sequence>
<evidence type="ECO:0000259" key="10">
    <source>
        <dbReference type="PROSITE" id="PS50929"/>
    </source>
</evidence>
<evidence type="ECO:0000256" key="6">
    <source>
        <dbReference type="ARBA" id="ARBA00023136"/>
    </source>
</evidence>
<dbReference type="InterPro" id="IPR036640">
    <property type="entry name" value="ABC1_TM_sf"/>
</dbReference>
<dbReference type="PROSITE" id="PS50893">
    <property type="entry name" value="ABC_TRANSPORTER_2"/>
    <property type="match status" value="1"/>
</dbReference>
<feature type="transmembrane region" description="Helical" evidence="8">
    <location>
        <begin position="302"/>
        <end position="327"/>
    </location>
</feature>
<evidence type="ECO:0000256" key="2">
    <source>
        <dbReference type="ARBA" id="ARBA00022692"/>
    </source>
</evidence>
<dbReference type="GO" id="GO:0042883">
    <property type="term" value="P:cysteine transport"/>
    <property type="evidence" value="ECO:0007669"/>
    <property type="project" value="InterPro"/>
</dbReference>
<keyword evidence="12" id="KW-1185">Reference proteome</keyword>
<dbReference type="GO" id="GO:0016887">
    <property type="term" value="F:ATP hydrolysis activity"/>
    <property type="evidence" value="ECO:0007669"/>
    <property type="project" value="InterPro"/>
</dbReference>
<dbReference type="GO" id="GO:0005886">
    <property type="term" value="C:plasma membrane"/>
    <property type="evidence" value="ECO:0007669"/>
    <property type="project" value="UniProtKB-SubCell"/>
</dbReference>
<dbReference type="Gene3D" id="1.20.1560.10">
    <property type="entry name" value="ABC transporter type 1, transmembrane domain"/>
    <property type="match status" value="1"/>
</dbReference>
<dbReference type="AlphaFoldDB" id="A0A0U5FKF8"/>
<dbReference type="PANTHER" id="PTHR24221">
    <property type="entry name" value="ATP-BINDING CASSETTE SUB-FAMILY B"/>
    <property type="match status" value="1"/>
</dbReference>
<dbReference type="CDD" id="cd18584">
    <property type="entry name" value="ABC_6TM_AarD_CydD"/>
    <property type="match status" value="1"/>
</dbReference>
<name>A0A0U5FKF8_XANCI</name>
<dbReference type="NCBIfam" id="TIGR02857">
    <property type="entry name" value="CydD"/>
    <property type="match status" value="1"/>
</dbReference>
<dbReference type="KEGG" id="xcf:J172_02499"/>
<keyword evidence="4" id="KW-0067">ATP-binding</keyword>
<dbReference type="InterPro" id="IPR017871">
    <property type="entry name" value="ABC_transporter-like_CS"/>
</dbReference>
<feature type="domain" description="ABC transmembrane type-1" evidence="10">
    <location>
        <begin position="83"/>
        <end position="370"/>
    </location>
</feature>
<evidence type="ECO:0000256" key="5">
    <source>
        <dbReference type="ARBA" id="ARBA00022989"/>
    </source>
</evidence>
<gene>
    <name evidence="11" type="ORF">XAC3562_450132</name>
</gene>
<accession>A0A0U5FKF8</accession>